<keyword evidence="4" id="KW-1185">Reference proteome</keyword>
<keyword evidence="2" id="KW-1133">Transmembrane helix</keyword>
<dbReference type="AlphaFoldDB" id="A0AAD9L192"/>
<reference evidence="3" key="1">
    <citation type="journal article" date="2023" name="Mol. Biol. Evol.">
        <title>Third-Generation Sequencing Reveals the Adaptive Role of the Epigenome in Three Deep-Sea Polychaetes.</title>
        <authorList>
            <person name="Perez M."/>
            <person name="Aroh O."/>
            <person name="Sun Y."/>
            <person name="Lan Y."/>
            <person name="Juniper S.K."/>
            <person name="Young C.R."/>
            <person name="Angers B."/>
            <person name="Qian P.Y."/>
        </authorList>
    </citation>
    <scope>NUCLEOTIDE SEQUENCE</scope>
    <source>
        <strain evidence="3">R07B-5</strain>
    </source>
</reference>
<feature type="compositionally biased region" description="Low complexity" evidence="1">
    <location>
        <begin position="129"/>
        <end position="156"/>
    </location>
</feature>
<proteinExistence type="predicted"/>
<evidence type="ECO:0000256" key="1">
    <source>
        <dbReference type="SAM" id="MobiDB-lite"/>
    </source>
</evidence>
<sequence length="178" mass="19164">MDPASQDQFRVIRQLSFARCGFIFGIFLLFTGVSATSMGYSIPSLRVVRLIGPLVLVAGLTLLVVGIVAFVHLKNKLPQTSVANVPVVSGMAPGWGSYPPVGVANQPVPGTYPLQQQPGQMGYWQQPGQMGYQQQPGQMGYQQQPGQMGYQQQPGQDTQPFVPQPTAPPVGYLSDTAE</sequence>
<evidence type="ECO:0000313" key="3">
    <source>
        <dbReference type="EMBL" id="KAK2181130.1"/>
    </source>
</evidence>
<feature type="transmembrane region" description="Helical" evidence="2">
    <location>
        <begin position="21"/>
        <end position="42"/>
    </location>
</feature>
<keyword evidence="2" id="KW-0812">Transmembrane</keyword>
<feature type="region of interest" description="Disordered" evidence="1">
    <location>
        <begin position="129"/>
        <end position="178"/>
    </location>
</feature>
<protein>
    <submittedName>
        <fullName evidence="3">Uncharacterized protein</fullName>
    </submittedName>
</protein>
<accession>A0AAD9L192</accession>
<evidence type="ECO:0000313" key="4">
    <source>
        <dbReference type="Proteomes" id="UP001209878"/>
    </source>
</evidence>
<evidence type="ECO:0000256" key="2">
    <source>
        <dbReference type="SAM" id="Phobius"/>
    </source>
</evidence>
<comment type="caution">
    <text evidence="3">The sequence shown here is derived from an EMBL/GenBank/DDBJ whole genome shotgun (WGS) entry which is preliminary data.</text>
</comment>
<dbReference type="EMBL" id="JAODUO010000410">
    <property type="protein sequence ID" value="KAK2181130.1"/>
    <property type="molecule type" value="Genomic_DNA"/>
</dbReference>
<gene>
    <name evidence="3" type="ORF">NP493_410g06020</name>
</gene>
<keyword evidence="2" id="KW-0472">Membrane</keyword>
<name>A0AAD9L192_RIDPI</name>
<dbReference type="Proteomes" id="UP001209878">
    <property type="component" value="Unassembled WGS sequence"/>
</dbReference>
<feature type="transmembrane region" description="Helical" evidence="2">
    <location>
        <begin position="48"/>
        <end position="71"/>
    </location>
</feature>
<organism evidence="3 4">
    <name type="scientific">Ridgeia piscesae</name>
    <name type="common">Tubeworm</name>
    <dbReference type="NCBI Taxonomy" id="27915"/>
    <lineage>
        <taxon>Eukaryota</taxon>
        <taxon>Metazoa</taxon>
        <taxon>Spiralia</taxon>
        <taxon>Lophotrochozoa</taxon>
        <taxon>Annelida</taxon>
        <taxon>Polychaeta</taxon>
        <taxon>Sedentaria</taxon>
        <taxon>Canalipalpata</taxon>
        <taxon>Sabellida</taxon>
        <taxon>Siboglinidae</taxon>
        <taxon>Ridgeia</taxon>
    </lineage>
</organism>